<accession>A0ABZ1WK67</accession>
<evidence type="ECO:0000259" key="4">
    <source>
        <dbReference type="PROSITE" id="PS51000"/>
    </source>
</evidence>
<evidence type="ECO:0000256" key="3">
    <source>
        <dbReference type="SAM" id="MobiDB-lite"/>
    </source>
</evidence>
<keyword evidence="6" id="KW-1185">Reference proteome</keyword>
<dbReference type="Gene3D" id="1.10.10.10">
    <property type="entry name" value="Winged helix-like DNA-binding domain superfamily/Winged helix DNA-binding domain"/>
    <property type="match status" value="1"/>
</dbReference>
<evidence type="ECO:0000256" key="2">
    <source>
        <dbReference type="ARBA" id="ARBA00023163"/>
    </source>
</evidence>
<dbReference type="EMBL" id="CP108482">
    <property type="protein sequence ID" value="WUS61049.1"/>
    <property type="molecule type" value="Genomic_DNA"/>
</dbReference>
<organism evidence="5 6">
    <name type="scientific">Kitasatospora herbaricolor</name>
    <dbReference type="NCBI Taxonomy" id="68217"/>
    <lineage>
        <taxon>Bacteria</taxon>
        <taxon>Bacillati</taxon>
        <taxon>Actinomycetota</taxon>
        <taxon>Actinomycetes</taxon>
        <taxon>Kitasatosporales</taxon>
        <taxon>Streptomycetaceae</taxon>
        <taxon>Kitasatospora</taxon>
    </lineage>
</organism>
<gene>
    <name evidence="5" type="ORF">OG469_39485</name>
</gene>
<dbReference type="PANTHER" id="PTHR34580">
    <property type="match status" value="1"/>
</dbReference>
<name>A0ABZ1WK67_9ACTN</name>
<dbReference type="InterPro" id="IPR057727">
    <property type="entry name" value="WCX_dom"/>
</dbReference>
<dbReference type="Pfam" id="PF25583">
    <property type="entry name" value="WCX"/>
    <property type="match status" value="1"/>
</dbReference>
<dbReference type="SUPFAM" id="SSF46785">
    <property type="entry name" value="Winged helix' DNA-binding domain"/>
    <property type="match status" value="1"/>
</dbReference>
<sequence length="389" mass="40990">MSRPTVRVLTLLDLLQSGGVRTVAELADRLGVDGRTVRRYVGQLLDLDVPVETVRGRYGGYRIGPGYRLPPLMLSDEEALAVLLGLAAGRRAGLVTASDTASGTAAAKIRRVLPQRLARRLGTVLESLAFTTPPGEAAEPDAEVLLTVADAVRHRRPLMIRYTDRSGERSERVLHAYGIVAHAGRWYVTGRDPGTDAGGTGAGGSGAVGAGADASGGGGTDAGGPGGDRTFRLDRIAGARPLPGTFEVPAGLDPAQRVLTGFATAAYRHEVALRIHGTVAQIRARLPAAVATLDVAAPPAEGADPAAEEWRRVHLRVEELDWLPPVLASLDRPFVIERPDELRELVTALADRLRSCARQAPPPPSGRARRAGAAPQPGRTEPVQRAAEA</sequence>
<dbReference type="Pfam" id="PF13280">
    <property type="entry name" value="WYL"/>
    <property type="match status" value="1"/>
</dbReference>
<evidence type="ECO:0000313" key="5">
    <source>
        <dbReference type="EMBL" id="WUS61049.1"/>
    </source>
</evidence>
<dbReference type="InterPro" id="IPR036388">
    <property type="entry name" value="WH-like_DNA-bd_sf"/>
</dbReference>
<feature type="region of interest" description="Disordered" evidence="3">
    <location>
        <begin position="355"/>
        <end position="389"/>
    </location>
</feature>
<feature type="domain" description="HTH deoR-type" evidence="4">
    <location>
        <begin position="4"/>
        <end position="63"/>
    </location>
</feature>
<evidence type="ECO:0000256" key="1">
    <source>
        <dbReference type="ARBA" id="ARBA00023015"/>
    </source>
</evidence>
<dbReference type="InterPro" id="IPR001034">
    <property type="entry name" value="DeoR_HTH"/>
</dbReference>
<proteinExistence type="predicted"/>
<evidence type="ECO:0000313" key="6">
    <source>
        <dbReference type="Proteomes" id="UP001432014"/>
    </source>
</evidence>
<keyword evidence="1" id="KW-0805">Transcription regulation</keyword>
<reference evidence="5 6" key="1">
    <citation type="submission" date="2022-10" db="EMBL/GenBank/DDBJ databases">
        <title>The complete genomes of actinobacterial strains from the NBC collection.</title>
        <authorList>
            <person name="Joergensen T.S."/>
            <person name="Alvarez Arevalo M."/>
            <person name="Sterndorff E.B."/>
            <person name="Faurdal D."/>
            <person name="Vuksanovic O."/>
            <person name="Mourched A.-S."/>
            <person name="Charusanti P."/>
            <person name="Shaw S."/>
            <person name="Blin K."/>
            <person name="Weber T."/>
        </authorList>
    </citation>
    <scope>NUCLEOTIDE SEQUENCE [LARGE SCALE GENOMIC DNA]</scope>
    <source>
        <strain evidence="5 6">NBC_01247</strain>
    </source>
</reference>
<feature type="region of interest" description="Disordered" evidence="3">
    <location>
        <begin position="197"/>
        <end position="227"/>
    </location>
</feature>
<dbReference type="InterPro" id="IPR013196">
    <property type="entry name" value="HTH_11"/>
</dbReference>
<dbReference type="InterPro" id="IPR036390">
    <property type="entry name" value="WH_DNA-bd_sf"/>
</dbReference>
<dbReference type="InterPro" id="IPR026881">
    <property type="entry name" value="WYL_dom"/>
</dbReference>
<dbReference type="Pfam" id="PF08279">
    <property type="entry name" value="HTH_11"/>
    <property type="match status" value="1"/>
</dbReference>
<dbReference type="PROSITE" id="PS51000">
    <property type="entry name" value="HTH_DEOR_2"/>
    <property type="match status" value="1"/>
</dbReference>
<dbReference type="PANTHER" id="PTHR34580:SF3">
    <property type="entry name" value="PROTEIN PAFB"/>
    <property type="match status" value="1"/>
</dbReference>
<dbReference type="RefSeq" id="WP_329611709.1">
    <property type="nucleotide sequence ID" value="NZ_CP108482.1"/>
</dbReference>
<dbReference type="InterPro" id="IPR051534">
    <property type="entry name" value="CBASS_pafABC_assoc_protein"/>
</dbReference>
<dbReference type="Proteomes" id="UP001432014">
    <property type="component" value="Chromosome"/>
</dbReference>
<keyword evidence="2" id="KW-0804">Transcription</keyword>
<protein>
    <submittedName>
        <fullName evidence="5">WYL domain-containing protein</fullName>
    </submittedName>
</protein>
<dbReference type="PROSITE" id="PS52050">
    <property type="entry name" value="WYL"/>
    <property type="match status" value="1"/>
</dbReference>